<evidence type="ECO:0000313" key="1">
    <source>
        <dbReference type="EMBL" id="MBD8030470.1"/>
    </source>
</evidence>
<evidence type="ECO:0000313" key="2">
    <source>
        <dbReference type="Proteomes" id="UP000650224"/>
    </source>
</evidence>
<accession>A0A8I0LHB7</accession>
<dbReference type="RefSeq" id="WP_191733729.1">
    <property type="nucleotide sequence ID" value="NZ_JACSPR010000006.1"/>
</dbReference>
<dbReference type="InterPro" id="IPR029063">
    <property type="entry name" value="SAM-dependent_MTases_sf"/>
</dbReference>
<dbReference type="SUPFAM" id="SSF53335">
    <property type="entry name" value="S-adenosyl-L-methionine-dependent methyltransferases"/>
    <property type="match status" value="1"/>
</dbReference>
<reference evidence="1 2" key="1">
    <citation type="submission" date="2020-08" db="EMBL/GenBank/DDBJ databases">
        <title>A Genomic Blueprint of the Chicken Gut Microbiome.</title>
        <authorList>
            <person name="Gilroy R."/>
            <person name="Ravi A."/>
            <person name="Getino M."/>
            <person name="Pursley I."/>
            <person name="Horton D.L."/>
            <person name="Alikhan N.-F."/>
            <person name="Baker D."/>
            <person name="Gharbi K."/>
            <person name="Hall N."/>
            <person name="Watson M."/>
            <person name="Adriaenssens E.M."/>
            <person name="Foster-Nyarko E."/>
            <person name="Jarju S."/>
            <person name="Secka A."/>
            <person name="Antonio M."/>
            <person name="Oren A."/>
            <person name="Chaudhuri R."/>
            <person name="La Ragione R.M."/>
            <person name="Hildebrand F."/>
            <person name="Pallen M.J."/>
        </authorList>
    </citation>
    <scope>NUCLEOTIDE SEQUENCE [LARGE SCALE GENOMIC DNA]</scope>
    <source>
        <strain evidence="1 2">Sa1YVA5</strain>
    </source>
</reference>
<dbReference type="Proteomes" id="UP000650224">
    <property type="component" value="Unassembled WGS sequence"/>
</dbReference>
<dbReference type="GO" id="GO:0032259">
    <property type="term" value="P:methylation"/>
    <property type="evidence" value="ECO:0007669"/>
    <property type="project" value="UniProtKB-KW"/>
</dbReference>
<dbReference type="EMBL" id="JACSPR010000006">
    <property type="protein sequence ID" value="MBD8030470.1"/>
    <property type="molecule type" value="Genomic_DNA"/>
</dbReference>
<dbReference type="AlphaFoldDB" id="A0A8I0LHB7"/>
<dbReference type="GO" id="GO:0008168">
    <property type="term" value="F:methyltransferase activity"/>
    <property type="evidence" value="ECO:0007669"/>
    <property type="project" value="UniProtKB-KW"/>
</dbReference>
<keyword evidence="1" id="KW-0808">Transferase</keyword>
<gene>
    <name evidence="1" type="ORF">H9627_09080</name>
</gene>
<organism evidence="1 2">
    <name type="scientific">Corynebacterium gallinarum</name>
    <dbReference type="NCBI Taxonomy" id="2762214"/>
    <lineage>
        <taxon>Bacteria</taxon>
        <taxon>Bacillati</taxon>
        <taxon>Actinomycetota</taxon>
        <taxon>Actinomycetes</taxon>
        <taxon>Mycobacteriales</taxon>
        <taxon>Corynebacteriaceae</taxon>
        <taxon>Corynebacterium</taxon>
    </lineage>
</organism>
<keyword evidence="2" id="KW-1185">Reference proteome</keyword>
<comment type="caution">
    <text evidence="1">The sequence shown here is derived from an EMBL/GenBank/DDBJ whole genome shotgun (WGS) entry which is preliminary data.</text>
</comment>
<proteinExistence type="predicted"/>
<keyword evidence="1" id="KW-0489">Methyltransferase</keyword>
<name>A0A8I0LHB7_9CORY</name>
<sequence length="325" mass="37266">MSSQNFNFFSLTIQKIDRTESGARIVRLAVRDRFSKKRYTLQRWALVLFSNGLTLYLKTKPDMPADAPNNYARYMLRLTPAMRAWAQHMPGGFATYYVHNPDRRRIDNNKRLDLITKALFQHSYDGRGIRARAHTMTWFLSKNLVDQGRIRWVSVASGTGQPTFDASTAFVSPIDHLLIDSDQDALDFSQKLAEEYDKNEDTLRFENLNVIKDAQKMDEVIAEFNPNCLDAMGLFEYLTEDEIVALLRRLYAVLPVGGVMVFTNMRDTHPNLDVHKCAVAWPGVQERKWKFIEALILEAGVSSEELTILLPDDDVYGIYGLVKSQ</sequence>
<protein>
    <submittedName>
        <fullName evidence="1">Class I SAM-dependent methyltransferase</fullName>
    </submittedName>
</protein>
<dbReference type="Gene3D" id="3.40.50.150">
    <property type="entry name" value="Vaccinia Virus protein VP39"/>
    <property type="match status" value="1"/>
</dbReference>